<keyword evidence="7 10" id="KW-0472">Membrane</keyword>
<feature type="transmembrane region" description="Helical" evidence="10">
    <location>
        <begin position="37"/>
        <end position="59"/>
    </location>
</feature>
<feature type="transmembrane region" description="Helical" evidence="10">
    <location>
        <begin position="71"/>
        <end position="91"/>
    </location>
</feature>
<evidence type="ECO:0000256" key="2">
    <source>
        <dbReference type="ARBA" id="ARBA00022475"/>
    </source>
</evidence>
<evidence type="ECO:0000256" key="1">
    <source>
        <dbReference type="ARBA" id="ARBA00004651"/>
    </source>
</evidence>
<evidence type="ECO:0000256" key="8">
    <source>
        <dbReference type="ARBA" id="ARBA00023170"/>
    </source>
</evidence>
<keyword evidence="2" id="KW-1003">Cell membrane</keyword>
<dbReference type="GO" id="GO:0004984">
    <property type="term" value="F:olfactory receptor activity"/>
    <property type="evidence" value="ECO:0007669"/>
    <property type="project" value="InterPro"/>
</dbReference>
<keyword evidence="4 10" id="KW-0812">Transmembrane</keyword>
<dbReference type="VEuPathDB" id="VectorBase:PPAI013092"/>
<dbReference type="EMBL" id="AJVK01004352">
    <property type="status" value="NOT_ANNOTATED_CDS"/>
    <property type="molecule type" value="Genomic_DNA"/>
</dbReference>
<protein>
    <recommendedName>
        <fullName evidence="10">Odorant receptor</fullName>
    </recommendedName>
</protein>
<dbReference type="VEuPathDB" id="VectorBase:PPAPM1_007398"/>
<dbReference type="PANTHER" id="PTHR21137">
    <property type="entry name" value="ODORANT RECEPTOR"/>
    <property type="match status" value="1"/>
</dbReference>
<keyword evidence="3 10" id="KW-0716">Sensory transduction</keyword>
<keyword evidence="8 10" id="KW-0675">Receptor</keyword>
<evidence type="ECO:0000313" key="12">
    <source>
        <dbReference type="Proteomes" id="UP000092462"/>
    </source>
</evidence>
<organism evidence="11 12">
    <name type="scientific">Phlebotomus papatasi</name>
    <name type="common">Sandfly</name>
    <dbReference type="NCBI Taxonomy" id="29031"/>
    <lineage>
        <taxon>Eukaryota</taxon>
        <taxon>Metazoa</taxon>
        <taxon>Ecdysozoa</taxon>
        <taxon>Arthropoda</taxon>
        <taxon>Hexapoda</taxon>
        <taxon>Insecta</taxon>
        <taxon>Pterygota</taxon>
        <taxon>Neoptera</taxon>
        <taxon>Endopterygota</taxon>
        <taxon>Diptera</taxon>
        <taxon>Nematocera</taxon>
        <taxon>Psychodoidea</taxon>
        <taxon>Psychodidae</taxon>
        <taxon>Phlebotomus</taxon>
        <taxon>Phlebotomus</taxon>
    </lineage>
</organism>
<feature type="transmembrane region" description="Helical" evidence="10">
    <location>
        <begin position="252"/>
        <end position="274"/>
    </location>
</feature>
<dbReference type="Proteomes" id="UP000092462">
    <property type="component" value="Unassembled WGS sequence"/>
</dbReference>
<comment type="caution">
    <text evidence="10">Lacks conserved residue(s) required for the propagation of feature annotation.</text>
</comment>
<feature type="transmembrane region" description="Helical" evidence="10">
    <location>
        <begin position="129"/>
        <end position="149"/>
    </location>
</feature>
<evidence type="ECO:0000256" key="9">
    <source>
        <dbReference type="ARBA" id="ARBA00023224"/>
    </source>
</evidence>
<dbReference type="GO" id="GO:0005886">
    <property type="term" value="C:plasma membrane"/>
    <property type="evidence" value="ECO:0007669"/>
    <property type="project" value="UniProtKB-SubCell"/>
</dbReference>
<keyword evidence="6 10" id="KW-1133">Transmembrane helix</keyword>
<evidence type="ECO:0000256" key="4">
    <source>
        <dbReference type="ARBA" id="ARBA00022692"/>
    </source>
</evidence>
<keyword evidence="12" id="KW-1185">Reference proteome</keyword>
<feature type="transmembrane region" description="Helical" evidence="10">
    <location>
        <begin position="181"/>
        <end position="205"/>
    </location>
</feature>
<dbReference type="GO" id="GO:0007165">
    <property type="term" value="P:signal transduction"/>
    <property type="evidence" value="ECO:0007669"/>
    <property type="project" value="UniProtKB-KW"/>
</dbReference>
<comment type="subcellular location">
    <subcellularLocation>
        <location evidence="1 10">Cell membrane</location>
        <topology evidence="1 10">Multi-pass membrane protein</topology>
    </subcellularLocation>
</comment>
<dbReference type="EnsemblMetazoa" id="PPAI013092-RA">
    <property type="protein sequence ID" value="PPAI013092-PA"/>
    <property type="gene ID" value="PPAI013092"/>
</dbReference>
<dbReference type="GO" id="GO:0005549">
    <property type="term" value="F:odorant binding"/>
    <property type="evidence" value="ECO:0007669"/>
    <property type="project" value="InterPro"/>
</dbReference>
<reference evidence="11" key="1">
    <citation type="submission" date="2022-08" db="UniProtKB">
        <authorList>
            <consortium name="EnsemblMetazoa"/>
        </authorList>
    </citation>
    <scope>IDENTIFICATION</scope>
    <source>
        <strain evidence="11">Israel</strain>
    </source>
</reference>
<dbReference type="Pfam" id="PF02949">
    <property type="entry name" value="7tm_6"/>
    <property type="match status" value="1"/>
</dbReference>
<proteinExistence type="inferred from homology"/>
<evidence type="ECO:0000256" key="3">
    <source>
        <dbReference type="ARBA" id="ARBA00022606"/>
    </source>
</evidence>
<evidence type="ECO:0000256" key="7">
    <source>
        <dbReference type="ARBA" id="ARBA00023136"/>
    </source>
</evidence>
<keyword evidence="9 10" id="KW-0807">Transducer</keyword>
<evidence type="ECO:0000256" key="10">
    <source>
        <dbReference type="RuleBase" id="RU351113"/>
    </source>
</evidence>
<sequence>MPLHGHLEVFNKIKPEIELGISIACFWVTNQSLRDRVFIRSPFISMTMCLILSLIHFAFNFDGNFNTNLVLVLIIFITSCQIFLKTLWLWYDRDNLLKLLNKAISLHNEHESMDVCAIAEKNLKKLNNIWIICFKITFAIVNTTAVLLATCNVLQGEEGVFITIPFVPREFPGHLEIKLSIQFVLLQFGCLSALYTDFVIVFFGIEIMAASDILFDYISFHKDVIQEHPDDLKIITVRFCELIENVKLFNDVISFSSFVQLVTSALMSFLVFFFTRLSPENPVGYFLGFCIVLQLFLPCLFGEFIKIRMERLSTTLYLTNWYDLKLKDQKSFLIVLGMIQREYGLKAAGLYNINIYTFIQIMKMAFSWCAFMFTLEAYC</sequence>
<dbReference type="AlphaFoldDB" id="A0A240SYM0"/>
<dbReference type="InterPro" id="IPR004117">
    <property type="entry name" value="7tm6_olfct_rcpt"/>
</dbReference>
<evidence type="ECO:0000256" key="5">
    <source>
        <dbReference type="ARBA" id="ARBA00022725"/>
    </source>
</evidence>
<keyword evidence="5 10" id="KW-0552">Olfaction</keyword>
<evidence type="ECO:0000313" key="11">
    <source>
        <dbReference type="EnsemblMetazoa" id="PPAI013092-PA"/>
    </source>
</evidence>
<comment type="similarity">
    <text evidence="10">Belongs to the insect chemoreceptor superfamily. Heteromeric odorant receptor channel (TC 1.A.69) family.</text>
</comment>
<name>A0A240SYM0_PHLPP</name>
<evidence type="ECO:0000256" key="6">
    <source>
        <dbReference type="ARBA" id="ARBA00022989"/>
    </source>
</evidence>
<accession>A0A240SYM0</accession>
<feature type="transmembrane region" description="Helical" evidence="10">
    <location>
        <begin position="286"/>
        <end position="305"/>
    </location>
</feature>
<dbReference type="PANTHER" id="PTHR21137:SF35">
    <property type="entry name" value="ODORANT RECEPTOR 19A-RELATED"/>
    <property type="match status" value="1"/>
</dbReference>